<keyword evidence="5" id="KW-1185">Reference proteome</keyword>
<feature type="domain" description="EamA" evidence="3">
    <location>
        <begin position="9"/>
        <end position="73"/>
    </location>
</feature>
<evidence type="ECO:0000256" key="2">
    <source>
        <dbReference type="SAM" id="Phobius"/>
    </source>
</evidence>
<keyword evidence="2" id="KW-1133">Transmembrane helix</keyword>
<accession>A0A1I4NTU6</accession>
<feature type="transmembrane region" description="Helical" evidence="2">
    <location>
        <begin position="36"/>
        <end position="56"/>
    </location>
</feature>
<protein>
    <submittedName>
        <fullName evidence="4">EamA-like transporter family protein</fullName>
    </submittedName>
</protein>
<dbReference type="Pfam" id="PF00892">
    <property type="entry name" value="EamA"/>
    <property type="match status" value="1"/>
</dbReference>
<sequence length="75" mass="8596">MKSLFSNIHLLLLTVPVFWGTSYVAAKIGMQDLLPLNLVIVRFIIASLLFSLILLLKKKEVILIRKMFLSFSYLV</sequence>
<evidence type="ECO:0000259" key="3">
    <source>
        <dbReference type="Pfam" id="PF00892"/>
    </source>
</evidence>
<dbReference type="Proteomes" id="UP000199520">
    <property type="component" value="Unassembled WGS sequence"/>
</dbReference>
<gene>
    <name evidence="4" type="ORF">SAMN04490355_105219</name>
</gene>
<comment type="similarity">
    <text evidence="1">Belongs to the EamA transporter family.</text>
</comment>
<keyword evidence="2" id="KW-0472">Membrane</keyword>
<keyword evidence="2" id="KW-0812">Transmembrane</keyword>
<dbReference type="STRING" id="1123291.SAMN04490355_105219"/>
<dbReference type="AlphaFoldDB" id="A0A1I4NTU6"/>
<proteinExistence type="inferred from homology"/>
<dbReference type="InterPro" id="IPR000620">
    <property type="entry name" value="EamA_dom"/>
</dbReference>
<name>A0A1I4NTU6_9FIRM</name>
<evidence type="ECO:0000313" key="5">
    <source>
        <dbReference type="Proteomes" id="UP000199520"/>
    </source>
</evidence>
<evidence type="ECO:0000256" key="1">
    <source>
        <dbReference type="ARBA" id="ARBA00007362"/>
    </source>
</evidence>
<organism evidence="4 5">
    <name type="scientific">Pelosinus propionicus DSM 13327</name>
    <dbReference type="NCBI Taxonomy" id="1123291"/>
    <lineage>
        <taxon>Bacteria</taxon>
        <taxon>Bacillati</taxon>
        <taxon>Bacillota</taxon>
        <taxon>Negativicutes</taxon>
        <taxon>Selenomonadales</taxon>
        <taxon>Sporomusaceae</taxon>
        <taxon>Pelosinus</taxon>
    </lineage>
</organism>
<dbReference type="EMBL" id="FOTS01000052">
    <property type="protein sequence ID" value="SFM18931.1"/>
    <property type="molecule type" value="Genomic_DNA"/>
</dbReference>
<dbReference type="GO" id="GO:0016020">
    <property type="term" value="C:membrane"/>
    <property type="evidence" value="ECO:0007669"/>
    <property type="project" value="InterPro"/>
</dbReference>
<evidence type="ECO:0000313" key="4">
    <source>
        <dbReference type="EMBL" id="SFM18931.1"/>
    </source>
</evidence>
<reference evidence="5" key="1">
    <citation type="submission" date="2016-10" db="EMBL/GenBank/DDBJ databases">
        <authorList>
            <person name="Varghese N."/>
            <person name="Submissions S."/>
        </authorList>
    </citation>
    <scope>NUCLEOTIDE SEQUENCE [LARGE SCALE GENOMIC DNA]</scope>
    <source>
        <strain evidence="5">DSM 13327</strain>
    </source>
</reference>